<comment type="caution">
    <text evidence="3">The sequence shown here is derived from an EMBL/GenBank/DDBJ whole genome shotgun (WGS) entry which is preliminary data.</text>
</comment>
<dbReference type="PANTHER" id="PTHR43674">
    <property type="entry name" value="NITRILASE C965.09-RELATED"/>
    <property type="match status" value="1"/>
</dbReference>
<accession>A0A5C6FJJ2</accession>
<evidence type="ECO:0000256" key="1">
    <source>
        <dbReference type="ARBA" id="ARBA00022801"/>
    </source>
</evidence>
<dbReference type="SUPFAM" id="SSF56317">
    <property type="entry name" value="Carbon-nitrogen hydrolase"/>
    <property type="match status" value="1"/>
</dbReference>
<feature type="domain" description="CN hydrolase" evidence="2">
    <location>
        <begin position="3"/>
        <end position="251"/>
    </location>
</feature>
<dbReference type="OrthoDB" id="2826359at2"/>
<keyword evidence="1 3" id="KW-0378">Hydrolase</keyword>
<dbReference type="InterPro" id="IPR050345">
    <property type="entry name" value="Aliph_Amidase/BUP"/>
</dbReference>
<dbReference type="RefSeq" id="WP_146453372.1">
    <property type="nucleotide sequence ID" value="NZ_SJPW01000001.1"/>
</dbReference>
<dbReference type="PANTHER" id="PTHR43674:SF16">
    <property type="entry name" value="CARBON-NITROGEN FAMILY, PUTATIVE (AFU_ORTHOLOGUE AFUA_5G02350)-RELATED"/>
    <property type="match status" value="1"/>
</dbReference>
<name>A0A5C6FJJ2_9BACT</name>
<dbReference type="Proteomes" id="UP000318288">
    <property type="component" value="Unassembled WGS sequence"/>
</dbReference>
<dbReference type="InterPro" id="IPR003010">
    <property type="entry name" value="C-N_Hydrolase"/>
</dbReference>
<proteinExistence type="predicted"/>
<evidence type="ECO:0000313" key="4">
    <source>
        <dbReference type="Proteomes" id="UP000318288"/>
    </source>
</evidence>
<keyword evidence="4" id="KW-1185">Reference proteome</keyword>
<dbReference type="EC" id="3.5.5.7" evidence="3"/>
<dbReference type="CDD" id="cd07197">
    <property type="entry name" value="nitrilase"/>
    <property type="match status" value="1"/>
</dbReference>
<organism evidence="3 4">
    <name type="scientific">Rubripirellula tenax</name>
    <dbReference type="NCBI Taxonomy" id="2528015"/>
    <lineage>
        <taxon>Bacteria</taxon>
        <taxon>Pseudomonadati</taxon>
        <taxon>Planctomycetota</taxon>
        <taxon>Planctomycetia</taxon>
        <taxon>Pirellulales</taxon>
        <taxon>Pirellulaceae</taxon>
        <taxon>Rubripirellula</taxon>
    </lineage>
</organism>
<dbReference type="EMBL" id="SJPW01000001">
    <property type="protein sequence ID" value="TWU59802.1"/>
    <property type="molecule type" value="Genomic_DNA"/>
</dbReference>
<dbReference type="Gene3D" id="3.60.110.10">
    <property type="entry name" value="Carbon-nitrogen hydrolase"/>
    <property type="match status" value="1"/>
</dbReference>
<protein>
    <submittedName>
        <fullName evidence="3">Nitrilase</fullName>
        <ecNumber evidence="3">3.5.5.7</ecNumber>
    </submittedName>
</protein>
<dbReference type="Pfam" id="PF00795">
    <property type="entry name" value="CN_hydrolase"/>
    <property type="match status" value="1"/>
</dbReference>
<evidence type="ECO:0000259" key="2">
    <source>
        <dbReference type="PROSITE" id="PS50263"/>
    </source>
</evidence>
<gene>
    <name evidence="3" type="ORF">Poly51_00740</name>
</gene>
<dbReference type="GO" id="GO:0016811">
    <property type="term" value="F:hydrolase activity, acting on carbon-nitrogen (but not peptide) bonds, in linear amides"/>
    <property type="evidence" value="ECO:0007669"/>
    <property type="project" value="TreeGrafter"/>
</dbReference>
<dbReference type="InterPro" id="IPR036526">
    <property type="entry name" value="C-N_Hydrolase_sf"/>
</dbReference>
<dbReference type="PROSITE" id="PS50263">
    <property type="entry name" value="CN_HYDROLASE"/>
    <property type="match status" value="1"/>
</dbReference>
<evidence type="ECO:0000313" key="3">
    <source>
        <dbReference type="EMBL" id="TWU59802.1"/>
    </source>
</evidence>
<dbReference type="GO" id="GO:0018762">
    <property type="term" value="F:aliphatic nitrilase activity"/>
    <property type="evidence" value="ECO:0007669"/>
    <property type="project" value="UniProtKB-EC"/>
</dbReference>
<dbReference type="AlphaFoldDB" id="A0A5C6FJJ2"/>
<reference evidence="3 4" key="1">
    <citation type="submission" date="2019-02" db="EMBL/GenBank/DDBJ databases">
        <title>Deep-cultivation of Planctomycetes and their phenomic and genomic characterization uncovers novel biology.</title>
        <authorList>
            <person name="Wiegand S."/>
            <person name="Jogler M."/>
            <person name="Boedeker C."/>
            <person name="Pinto D."/>
            <person name="Vollmers J."/>
            <person name="Rivas-Marin E."/>
            <person name="Kohn T."/>
            <person name="Peeters S.H."/>
            <person name="Heuer A."/>
            <person name="Rast P."/>
            <person name="Oberbeckmann S."/>
            <person name="Bunk B."/>
            <person name="Jeske O."/>
            <person name="Meyerdierks A."/>
            <person name="Storesund J.E."/>
            <person name="Kallscheuer N."/>
            <person name="Luecker S."/>
            <person name="Lage O.M."/>
            <person name="Pohl T."/>
            <person name="Merkel B.J."/>
            <person name="Hornburger P."/>
            <person name="Mueller R.-W."/>
            <person name="Bruemmer F."/>
            <person name="Labrenz M."/>
            <person name="Spormann A.M."/>
            <person name="Op Den Camp H."/>
            <person name="Overmann J."/>
            <person name="Amann R."/>
            <person name="Jetten M.S.M."/>
            <person name="Mascher T."/>
            <person name="Medema M.H."/>
            <person name="Devos D.P."/>
            <person name="Kaster A.-K."/>
            <person name="Ovreas L."/>
            <person name="Rohde M."/>
            <person name="Galperin M.Y."/>
            <person name="Jogler C."/>
        </authorList>
    </citation>
    <scope>NUCLEOTIDE SEQUENCE [LARGE SCALE GENOMIC DNA]</scope>
    <source>
        <strain evidence="3 4">Poly51</strain>
    </source>
</reference>
<sequence length="258" mass="28260">MRILIALVQFEIAPSQPEINLPRMESFIRQAAKQGAQLVVFPEDAINGPLEGQTDFVGTAPACLEAFQQLAIKYEVDLVPGTWTVQEGDALYNTAHYINKDGSVAGVYRKINLWETEKAKLTPGTTVSVFPTAYGMVGMIICWDISFPALFAEMVKQGVRLVISPTYWSFPRSADCDGAVDDEILLIDSLCTTRAFDNNIVFAYCNAGGELKSDDWDVVLSGRSQITHPLDKVLCKATSNGDEIVFAAVSIDEDNPIV</sequence>